<dbReference type="Proteomes" id="UP001604277">
    <property type="component" value="Unassembled WGS sequence"/>
</dbReference>
<dbReference type="EMBL" id="JBFOLJ010000026">
    <property type="protein sequence ID" value="KAL2458836.1"/>
    <property type="molecule type" value="Genomic_DNA"/>
</dbReference>
<gene>
    <name evidence="1" type="ORF">Fot_55399</name>
</gene>
<evidence type="ECO:0000313" key="1">
    <source>
        <dbReference type="EMBL" id="KAL2458836.1"/>
    </source>
</evidence>
<name>A0ABD1P4P3_9LAMI</name>
<proteinExistence type="predicted"/>
<reference evidence="2" key="1">
    <citation type="submission" date="2024-07" db="EMBL/GenBank/DDBJ databases">
        <title>Two chromosome-level genome assemblies of Korean endemic species Abeliophyllum distichum and Forsythia ovata (Oleaceae).</title>
        <authorList>
            <person name="Jang H."/>
        </authorList>
    </citation>
    <scope>NUCLEOTIDE SEQUENCE [LARGE SCALE GENOMIC DNA]</scope>
</reference>
<keyword evidence="2" id="KW-1185">Reference proteome</keyword>
<dbReference type="AlphaFoldDB" id="A0ABD1P4P3"/>
<comment type="caution">
    <text evidence="1">The sequence shown here is derived from an EMBL/GenBank/DDBJ whole genome shotgun (WGS) entry which is preliminary data.</text>
</comment>
<evidence type="ECO:0000313" key="2">
    <source>
        <dbReference type="Proteomes" id="UP001604277"/>
    </source>
</evidence>
<sequence>MASCLVEKHTYIVFRTKNDAFMLVESDVNISAVIEKQGMDGLIELSSKFSNDSSVLQEIMSIISIRCLRAPKYATHASKSEAIVLVIQAIESFPDLDQLQRNSFS</sequence>
<protein>
    <submittedName>
        <fullName evidence="1">ARM repeat superfamily protein</fullName>
    </submittedName>
</protein>
<accession>A0ABD1P4P3</accession>
<organism evidence="1 2">
    <name type="scientific">Forsythia ovata</name>
    <dbReference type="NCBI Taxonomy" id="205694"/>
    <lineage>
        <taxon>Eukaryota</taxon>
        <taxon>Viridiplantae</taxon>
        <taxon>Streptophyta</taxon>
        <taxon>Embryophyta</taxon>
        <taxon>Tracheophyta</taxon>
        <taxon>Spermatophyta</taxon>
        <taxon>Magnoliopsida</taxon>
        <taxon>eudicotyledons</taxon>
        <taxon>Gunneridae</taxon>
        <taxon>Pentapetalae</taxon>
        <taxon>asterids</taxon>
        <taxon>lamiids</taxon>
        <taxon>Lamiales</taxon>
        <taxon>Oleaceae</taxon>
        <taxon>Forsythieae</taxon>
        <taxon>Forsythia</taxon>
    </lineage>
</organism>